<dbReference type="EMBL" id="LR797826">
    <property type="protein sequence ID" value="CAB4242235.1"/>
    <property type="molecule type" value="Genomic_DNA"/>
</dbReference>
<gene>
    <name evidence="1" type="ORF">UFOVP83_43</name>
</gene>
<sequence length="70" mass="8064">MNVNWSALVLMLRRYHAPYKRIAELVGCDQRALTNLSRGMVVEPKFKQGAKLLALAHQYLPAEIFHQVTR</sequence>
<accession>A0A6J5TB68</accession>
<reference evidence="1" key="1">
    <citation type="submission" date="2020-05" db="EMBL/GenBank/DDBJ databases">
        <authorList>
            <person name="Chiriac C."/>
            <person name="Salcher M."/>
            <person name="Ghai R."/>
            <person name="Kavagutti S V."/>
        </authorList>
    </citation>
    <scope>NUCLEOTIDE SEQUENCE</scope>
</reference>
<protein>
    <submittedName>
        <fullName evidence="1">Uncharacterized protein</fullName>
    </submittedName>
</protein>
<evidence type="ECO:0000313" key="1">
    <source>
        <dbReference type="EMBL" id="CAB4242235.1"/>
    </source>
</evidence>
<name>A0A6J5TB68_9CAUD</name>
<proteinExistence type="predicted"/>
<organism evidence="1">
    <name type="scientific">uncultured Caudovirales phage</name>
    <dbReference type="NCBI Taxonomy" id="2100421"/>
    <lineage>
        <taxon>Viruses</taxon>
        <taxon>Duplodnaviria</taxon>
        <taxon>Heunggongvirae</taxon>
        <taxon>Uroviricota</taxon>
        <taxon>Caudoviricetes</taxon>
        <taxon>Peduoviridae</taxon>
        <taxon>Maltschvirus</taxon>
        <taxon>Maltschvirus maltsch</taxon>
    </lineage>
</organism>